<evidence type="ECO:0000313" key="2">
    <source>
        <dbReference type="Proteomes" id="UP000001933"/>
    </source>
</evidence>
<reference evidence="1 2" key="1">
    <citation type="journal article" date="2007" name="Proc. Natl. Acad. Sci. U.S.A.">
        <title>The genome of Syntrophus aciditrophicus: life at the thermodynamic limit of microbial growth.</title>
        <authorList>
            <person name="McInerney M.J."/>
            <person name="Rohlin L."/>
            <person name="Mouttaki H."/>
            <person name="Kim U."/>
            <person name="Krupp R.S."/>
            <person name="Rios-Hernandez L."/>
            <person name="Sieber J."/>
            <person name="Struchtemeyer C.G."/>
            <person name="Bhattacharyya A."/>
            <person name="Campbell J.W."/>
            <person name="Gunsalus R.P."/>
        </authorList>
    </citation>
    <scope>NUCLEOTIDE SEQUENCE [LARGE SCALE GENOMIC DNA]</scope>
    <source>
        <strain evidence="1 2">SB</strain>
    </source>
</reference>
<gene>
    <name evidence="1" type="ORF">SYN_03063</name>
</gene>
<evidence type="ECO:0000313" key="1">
    <source>
        <dbReference type="EMBL" id="ABC76878.1"/>
    </source>
</evidence>
<name>Q2LS14_SYNAS</name>
<dbReference type="AlphaFoldDB" id="Q2LS14"/>
<dbReference type="KEGG" id="sat:SYN_03063"/>
<keyword evidence="2" id="KW-1185">Reference proteome</keyword>
<proteinExistence type="predicted"/>
<sequence length="61" mass="7157">MIILFEIITLSTIPFRRGPIRASTSISLMSSSVRFVDLPFRFLPSFIAQENKYINLYKRFL</sequence>
<protein>
    <submittedName>
        <fullName evidence="1">Hypothetical cytosolic protein</fullName>
    </submittedName>
</protein>
<dbReference type="InParanoid" id="Q2LS14"/>
<organism evidence="1 2">
    <name type="scientific">Syntrophus aciditrophicus (strain SB)</name>
    <dbReference type="NCBI Taxonomy" id="56780"/>
    <lineage>
        <taxon>Bacteria</taxon>
        <taxon>Pseudomonadati</taxon>
        <taxon>Thermodesulfobacteriota</taxon>
        <taxon>Syntrophia</taxon>
        <taxon>Syntrophales</taxon>
        <taxon>Syntrophaceae</taxon>
        <taxon>Syntrophus</taxon>
    </lineage>
</organism>
<dbReference type="Proteomes" id="UP000001933">
    <property type="component" value="Chromosome"/>
</dbReference>
<dbReference type="EMBL" id="CP000252">
    <property type="protein sequence ID" value="ABC76878.1"/>
    <property type="molecule type" value="Genomic_DNA"/>
</dbReference>
<accession>Q2LS14</accession>
<dbReference type="HOGENOM" id="CLU_2921100_0_0_7"/>